<organism evidence="1 2">
    <name type="scientific">Lepidopterella palustris CBS 459.81</name>
    <dbReference type="NCBI Taxonomy" id="1314670"/>
    <lineage>
        <taxon>Eukaryota</taxon>
        <taxon>Fungi</taxon>
        <taxon>Dikarya</taxon>
        <taxon>Ascomycota</taxon>
        <taxon>Pezizomycotina</taxon>
        <taxon>Dothideomycetes</taxon>
        <taxon>Pleosporomycetidae</taxon>
        <taxon>Mytilinidiales</taxon>
        <taxon>Argynnaceae</taxon>
        <taxon>Lepidopterella</taxon>
    </lineage>
</organism>
<evidence type="ECO:0000313" key="2">
    <source>
        <dbReference type="Proteomes" id="UP000250266"/>
    </source>
</evidence>
<dbReference type="Proteomes" id="UP000250266">
    <property type="component" value="Unassembled WGS sequence"/>
</dbReference>
<proteinExistence type="predicted"/>
<keyword evidence="2" id="KW-1185">Reference proteome</keyword>
<protein>
    <submittedName>
        <fullName evidence="1">Uncharacterized protein</fullName>
    </submittedName>
</protein>
<evidence type="ECO:0000313" key="1">
    <source>
        <dbReference type="EMBL" id="OCK79693.1"/>
    </source>
</evidence>
<gene>
    <name evidence="1" type="ORF">K432DRAFT_382839</name>
</gene>
<name>A0A8E2E9Y0_9PEZI</name>
<dbReference type="OrthoDB" id="3682102at2759"/>
<dbReference type="EMBL" id="KV744992">
    <property type="protein sequence ID" value="OCK79693.1"/>
    <property type="molecule type" value="Genomic_DNA"/>
</dbReference>
<reference evidence="1 2" key="1">
    <citation type="journal article" date="2016" name="Nat. Commun.">
        <title>Ectomycorrhizal ecology is imprinted in the genome of the dominant symbiotic fungus Cenococcum geophilum.</title>
        <authorList>
            <consortium name="DOE Joint Genome Institute"/>
            <person name="Peter M."/>
            <person name="Kohler A."/>
            <person name="Ohm R.A."/>
            <person name="Kuo A."/>
            <person name="Krutzmann J."/>
            <person name="Morin E."/>
            <person name="Arend M."/>
            <person name="Barry K.W."/>
            <person name="Binder M."/>
            <person name="Choi C."/>
            <person name="Clum A."/>
            <person name="Copeland A."/>
            <person name="Grisel N."/>
            <person name="Haridas S."/>
            <person name="Kipfer T."/>
            <person name="LaButti K."/>
            <person name="Lindquist E."/>
            <person name="Lipzen A."/>
            <person name="Maire R."/>
            <person name="Meier B."/>
            <person name="Mihaltcheva S."/>
            <person name="Molinier V."/>
            <person name="Murat C."/>
            <person name="Poggeler S."/>
            <person name="Quandt C.A."/>
            <person name="Sperisen C."/>
            <person name="Tritt A."/>
            <person name="Tisserant E."/>
            <person name="Crous P.W."/>
            <person name="Henrissat B."/>
            <person name="Nehls U."/>
            <person name="Egli S."/>
            <person name="Spatafora J.W."/>
            <person name="Grigoriev I.V."/>
            <person name="Martin F.M."/>
        </authorList>
    </citation>
    <scope>NUCLEOTIDE SEQUENCE [LARGE SCALE GENOMIC DNA]</scope>
    <source>
        <strain evidence="1 2">CBS 459.81</strain>
    </source>
</reference>
<accession>A0A8E2E9Y0</accession>
<sequence length="115" mass="13051">MSTIVETTEWLSRHPEVLVGRDALEQARDSVANPGNTFDVVNKPLPDVVLIQQFDADTKERLWVVALVNDEKAEKYYHERKGSEHKNCKACKGLKDQGPDSYLFGCAPQKIKQEH</sequence>
<dbReference type="AlphaFoldDB" id="A0A8E2E9Y0"/>